<dbReference type="PANTHER" id="PTHR12128:SF66">
    <property type="entry name" value="4-HYDROXY-2-OXOGLUTARATE ALDOLASE, MITOCHONDRIAL"/>
    <property type="match status" value="1"/>
</dbReference>
<evidence type="ECO:0000256" key="2">
    <source>
        <dbReference type="ARBA" id="ARBA00023239"/>
    </source>
</evidence>
<sequence>MKRLSGVVVPLVTPVDEQRKVCASSVARLMADLRGRVTGYMPALSTGEGWKLSLKQWIDIVHLTVEHADGAPVLAGVEVGRPAGILARAALAEALGADAIVVPPPFPASGTPRPTLVEHFREIIAKSPLPVFVYHENAVSKMDLDVAALREVCALPGVIGVKESSGDAQFTKELLAEAVPVPVFQGWEHQIADVPGVQGFVGPLANLEPDTCAEAVTSFSRVSQERINELSERYDLLADDWYLHVKTELARRGVIGTALAVG</sequence>
<dbReference type="EMBL" id="CP015588">
    <property type="protein sequence ID" value="APY90489.1"/>
    <property type="molecule type" value="Genomic_DNA"/>
</dbReference>
<accession>A0ABN4VV64</accession>
<name>A0ABN4VV64_9ACTN</name>
<protein>
    <recommendedName>
        <fullName evidence="6">Dihydrodipicolinate synthase family protein</fullName>
    </recommendedName>
</protein>
<dbReference type="PANTHER" id="PTHR12128">
    <property type="entry name" value="DIHYDRODIPICOLINATE SYNTHASE"/>
    <property type="match status" value="1"/>
</dbReference>
<dbReference type="SMART" id="SM01130">
    <property type="entry name" value="DHDPS"/>
    <property type="match status" value="1"/>
</dbReference>
<comment type="similarity">
    <text evidence="1 3">Belongs to the DapA family.</text>
</comment>
<dbReference type="Gene3D" id="3.20.20.70">
    <property type="entry name" value="Aldolase class I"/>
    <property type="match status" value="1"/>
</dbReference>
<dbReference type="CDD" id="cd00408">
    <property type="entry name" value="DHDPS-like"/>
    <property type="match status" value="1"/>
</dbReference>
<evidence type="ECO:0008006" key="6">
    <source>
        <dbReference type="Google" id="ProtNLM"/>
    </source>
</evidence>
<dbReference type="SUPFAM" id="SSF51569">
    <property type="entry name" value="Aldolase"/>
    <property type="match status" value="1"/>
</dbReference>
<evidence type="ECO:0000313" key="5">
    <source>
        <dbReference type="Proteomes" id="UP000187191"/>
    </source>
</evidence>
<reference evidence="4 5" key="1">
    <citation type="submission" date="2016-05" db="EMBL/GenBank/DDBJ databases">
        <authorList>
            <person name="Gu J."/>
        </authorList>
    </citation>
    <scope>NUCLEOTIDE SEQUENCE [LARGE SCALE GENOMIC DNA]</scope>
    <source>
        <strain evidence="4 5">ACCC40021</strain>
    </source>
</reference>
<dbReference type="InterPro" id="IPR013785">
    <property type="entry name" value="Aldolase_TIM"/>
</dbReference>
<keyword evidence="2 3" id="KW-0456">Lyase</keyword>
<dbReference type="PIRSF" id="PIRSF001365">
    <property type="entry name" value="DHDPS"/>
    <property type="match status" value="1"/>
</dbReference>
<dbReference type="InterPro" id="IPR002220">
    <property type="entry name" value="DapA-like"/>
</dbReference>
<evidence type="ECO:0000256" key="1">
    <source>
        <dbReference type="ARBA" id="ARBA00007592"/>
    </source>
</evidence>
<dbReference type="Pfam" id="PF00701">
    <property type="entry name" value="DHDPS"/>
    <property type="match status" value="1"/>
</dbReference>
<dbReference type="Proteomes" id="UP000187191">
    <property type="component" value="Chromosome"/>
</dbReference>
<evidence type="ECO:0000313" key="4">
    <source>
        <dbReference type="EMBL" id="APY90489.1"/>
    </source>
</evidence>
<gene>
    <name evidence="4" type="ORF">A7J05_00940</name>
</gene>
<keyword evidence="5" id="KW-1185">Reference proteome</keyword>
<proteinExistence type="inferred from homology"/>
<evidence type="ECO:0000256" key="3">
    <source>
        <dbReference type="PIRNR" id="PIRNR001365"/>
    </source>
</evidence>
<organism evidence="4 5">
    <name type="scientific">Streptomyces alfalfae</name>
    <dbReference type="NCBI Taxonomy" id="1642299"/>
    <lineage>
        <taxon>Bacteria</taxon>
        <taxon>Bacillati</taxon>
        <taxon>Actinomycetota</taxon>
        <taxon>Actinomycetes</taxon>
        <taxon>Kitasatosporales</taxon>
        <taxon>Streptomycetaceae</taxon>
        <taxon>Streptomyces</taxon>
    </lineage>
</organism>